<protein>
    <submittedName>
        <fullName evidence="2">Uncharacterized protein</fullName>
    </submittedName>
</protein>
<reference evidence="2" key="1">
    <citation type="submission" date="2019-08" db="EMBL/GenBank/DDBJ databases">
        <authorList>
            <person name="Kucharzyk K."/>
            <person name="Murdoch R.W."/>
            <person name="Higgins S."/>
            <person name="Loffler F."/>
        </authorList>
    </citation>
    <scope>NUCLEOTIDE SEQUENCE</scope>
</reference>
<gene>
    <name evidence="2" type="ORF">SDC9_205046</name>
</gene>
<evidence type="ECO:0000313" key="2">
    <source>
        <dbReference type="EMBL" id="MPN57352.1"/>
    </source>
</evidence>
<feature type="region of interest" description="Disordered" evidence="1">
    <location>
        <begin position="18"/>
        <end position="53"/>
    </location>
</feature>
<name>A0A645J2K9_9ZZZZ</name>
<dbReference type="AlphaFoldDB" id="A0A645J2K9"/>
<accession>A0A645J2K9</accession>
<dbReference type="EMBL" id="VSSQ01128786">
    <property type="protein sequence ID" value="MPN57352.1"/>
    <property type="molecule type" value="Genomic_DNA"/>
</dbReference>
<proteinExistence type="predicted"/>
<organism evidence="2">
    <name type="scientific">bioreactor metagenome</name>
    <dbReference type="NCBI Taxonomy" id="1076179"/>
    <lineage>
        <taxon>unclassified sequences</taxon>
        <taxon>metagenomes</taxon>
        <taxon>ecological metagenomes</taxon>
    </lineage>
</organism>
<evidence type="ECO:0000256" key="1">
    <source>
        <dbReference type="SAM" id="MobiDB-lite"/>
    </source>
</evidence>
<sequence length="53" mass="5784">MTPAEKPIMASRMRRLTDLKKNTGSAPKAVTPQVKMVAKSPCSTGESERNHSK</sequence>
<comment type="caution">
    <text evidence="2">The sequence shown here is derived from an EMBL/GenBank/DDBJ whole genome shotgun (WGS) entry which is preliminary data.</text>
</comment>